<gene>
    <name evidence="1" type="ORF">WHI96_02755</name>
</gene>
<evidence type="ECO:0000313" key="2">
    <source>
        <dbReference type="Proteomes" id="UP001464923"/>
    </source>
</evidence>
<keyword evidence="2" id="KW-1185">Reference proteome</keyword>
<comment type="caution">
    <text evidence="1">The sequence shown here is derived from an EMBL/GenBank/DDBJ whole genome shotgun (WGS) entry which is preliminary data.</text>
</comment>
<evidence type="ECO:0000313" key="1">
    <source>
        <dbReference type="EMBL" id="MEQ3537725.1"/>
    </source>
</evidence>
<proteinExistence type="predicted"/>
<accession>A0ABV1JP60</accession>
<protein>
    <submittedName>
        <fullName evidence="1">Uncharacterized protein</fullName>
    </submittedName>
</protein>
<dbReference type="EMBL" id="JBEDNP010000001">
    <property type="protein sequence ID" value="MEQ3537725.1"/>
    <property type="molecule type" value="Genomic_DNA"/>
</dbReference>
<name>A0ABV1JP60_9PSEU</name>
<reference evidence="1 2" key="1">
    <citation type="submission" date="2024-03" db="EMBL/GenBank/DDBJ databases">
        <title>Draft genome sequence of Pseudonocardia tropica JCM 19149.</title>
        <authorList>
            <person name="Butdee W."/>
            <person name="Duangmal K."/>
        </authorList>
    </citation>
    <scope>NUCLEOTIDE SEQUENCE [LARGE SCALE GENOMIC DNA]</scope>
    <source>
        <strain evidence="1 2">JCM 19149</strain>
    </source>
</reference>
<organism evidence="1 2">
    <name type="scientific">Pseudonocardia tropica</name>
    <dbReference type="NCBI Taxonomy" id="681289"/>
    <lineage>
        <taxon>Bacteria</taxon>
        <taxon>Bacillati</taxon>
        <taxon>Actinomycetota</taxon>
        <taxon>Actinomycetes</taxon>
        <taxon>Pseudonocardiales</taxon>
        <taxon>Pseudonocardiaceae</taxon>
        <taxon>Pseudonocardia</taxon>
    </lineage>
</organism>
<dbReference type="RefSeq" id="WP_345641238.1">
    <property type="nucleotide sequence ID" value="NZ_BAABLY010000005.1"/>
</dbReference>
<dbReference type="Proteomes" id="UP001464923">
    <property type="component" value="Unassembled WGS sequence"/>
</dbReference>
<sequence>MLEVRKIYRQAFADAWAENTQGGPMSPAEAREARDYAREYAENELEAAWALRGQGCPVGHLCESCGGQHEDLRVVTVETTVGQVCVTTCPTCIPAAPRTARALARFVAQHRLHRGRA</sequence>